<dbReference type="AlphaFoldDB" id="T1E943"/>
<dbReference type="VEuPathDB" id="VectorBase:AAQUA_006110"/>
<organism evidence="3">
    <name type="scientific">Anopheles aquasalis</name>
    <name type="common">Malaria mosquito</name>
    <dbReference type="NCBI Taxonomy" id="42839"/>
    <lineage>
        <taxon>Eukaryota</taxon>
        <taxon>Metazoa</taxon>
        <taxon>Ecdysozoa</taxon>
        <taxon>Arthropoda</taxon>
        <taxon>Hexapoda</taxon>
        <taxon>Insecta</taxon>
        <taxon>Pterygota</taxon>
        <taxon>Neoptera</taxon>
        <taxon>Endopterygota</taxon>
        <taxon>Diptera</taxon>
        <taxon>Nematocera</taxon>
        <taxon>Culicoidea</taxon>
        <taxon>Culicidae</taxon>
        <taxon>Anophelinae</taxon>
        <taxon>Anopheles</taxon>
    </lineage>
</organism>
<feature type="region of interest" description="Disordered" evidence="1">
    <location>
        <begin position="101"/>
        <end position="175"/>
    </location>
</feature>
<evidence type="ECO:0000256" key="2">
    <source>
        <dbReference type="SAM" id="SignalP"/>
    </source>
</evidence>
<accession>T1E943</accession>
<feature type="region of interest" description="Disordered" evidence="1">
    <location>
        <begin position="19"/>
        <end position="59"/>
    </location>
</feature>
<keyword evidence="2" id="KW-0732">Signal</keyword>
<feature type="compositionally biased region" description="Basic and acidic residues" evidence="1">
    <location>
        <begin position="50"/>
        <end position="59"/>
    </location>
</feature>
<dbReference type="EMBL" id="GAMD01001662">
    <property type="protein sequence ID" value="JAA99928.1"/>
    <property type="molecule type" value="mRNA"/>
</dbReference>
<sequence length="281" mass="29192">LVWLMSFVLCLVEANPIESSSVPSSIPEPPAPAPAPAPAEGEEEMAPAEEGSKMSKFLDDFTSAFKQGTAKMKESLENAATSVKDGVLQGYDYVRSKLTGDRAVTEEPPAPAGPVPGDQEQPEVAEDTDATPITSTQAAGLTSSLKPARSTPATVRPSSTGASDEPPGGGAAGAAIGTAHVPAQIVPNDDGTEDDRIFFNDKDLEEAGEGERDGTEQPVGSTTTITTTTTMTPTVDNRFILAGPLACKTGQEAVNGKCRNVFKYHHPPIPQAPLPIAQIAQ</sequence>
<reference evidence="3" key="1">
    <citation type="submission" date="2013-07" db="EMBL/GenBank/DDBJ databases">
        <title>Transcriptome sequencing and developmental regulation of gene expression in Anopheles aquasalis.</title>
        <authorList>
            <consortium name="Brazilian Malaria Network (MCT/CNPq/MS/SCTIE/DECIT/PRONEX 555648/2009-5) and Research Network on Bioactive Molecules from Arthropod Vectors (NAP-MOBIARVE"/>
            <consortium name="University of Sao Paulo)"/>
            <person name="Marinotti O."/>
            <person name="Ribeiro J.M.C."/>
            <person name="Costa-da-Silva A.L."/>
            <person name="Silva M.C.P."/>
            <person name="Lopes A.R."/>
            <person name="Barros M.S."/>
            <person name="Sa-Nunes A."/>
            <person name="Konjin B.B."/>
            <person name="Carvalho E."/>
            <person name="Suesdek L."/>
            <person name="Silva-Neto M.A.C."/>
            <person name="Capurro M.L."/>
        </authorList>
    </citation>
    <scope>NUCLEOTIDE SEQUENCE</scope>
    <source>
        <tissue evidence="3">Whole body</tissue>
    </source>
</reference>
<feature type="compositionally biased region" description="Polar residues" evidence="1">
    <location>
        <begin position="131"/>
        <end position="160"/>
    </location>
</feature>
<feature type="non-terminal residue" evidence="3">
    <location>
        <position position="1"/>
    </location>
</feature>
<feature type="compositionally biased region" description="Pro residues" evidence="1">
    <location>
        <begin position="26"/>
        <end position="37"/>
    </location>
</feature>
<name>T1E943_ANOAQ</name>
<evidence type="ECO:0000256" key="1">
    <source>
        <dbReference type="SAM" id="MobiDB-lite"/>
    </source>
</evidence>
<feature type="signal peptide" evidence="2">
    <location>
        <begin position="1"/>
        <end position="19"/>
    </location>
</feature>
<feature type="compositionally biased region" description="Acidic residues" evidence="1">
    <location>
        <begin position="120"/>
        <end position="129"/>
    </location>
</feature>
<feature type="chain" id="PRO_5004575315" evidence="2">
    <location>
        <begin position="20"/>
        <end position="281"/>
    </location>
</feature>
<evidence type="ECO:0000313" key="3">
    <source>
        <dbReference type="EMBL" id="JAA99928.1"/>
    </source>
</evidence>
<feature type="region of interest" description="Disordered" evidence="1">
    <location>
        <begin position="206"/>
        <end position="227"/>
    </location>
</feature>
<proteinExistence type="evidence at transcript level"/>
<protein>
    <submittedName>
        <fullName evidence="3">Putative secreted mucin</fullName>
    </submittedName>
</protein>